<feature type="compositionally biased region" description="Basic and acidic residues" evidence="1">
    <location>
        <begin position="115"/>
        <end position="132"/>
    </location>
</feature>
<feature type="compositionally biased region" description="Basic and acidic residues" evidence="1">
    <location>
        <begin position="192"/>
        <end position="209"/>
    </location>
</feature>
<dbReference type="Proteomes" id="UP001271007">
    <property type="component" value="Unassembled WGS sequence"/>
</dbReference>
<name>A0AAJ0DJI7_9PEZI</name>
<accession>A0AAJ0DJI7</accession>
<keyword evidence="3" id="KW-1185">Reference proteome</keyword>
<feature type="compositionally biased region" description="Polar residues" evidence="1">
    <location>
        <begin position="296"/>
        <end position="309"/>
    </location>
</feature>
<feature type="compositionally biased region" description="Polar residues" evidence="1">
    <location>
        <begin position="319"/>
        <end position="332"/>
    </location>
</feature>
<gene>
    <name evidence="2" type="ORF">LTR09_004237</name>
</gene>
<protein>
    <recommendedName>
        <fullName evidence="4">Apc15p protein-domain-containing protein</fullName>
    </recommendedName>
</protein>
<feature type="compositionally biased region" description="Pro residues" evidence="1">
    <location>
        <begin position="1"/>
        <end position="12"/>
    </location>
</feature>
<dbReference type="InterPro" id="IPR008402">
    <property type="entry name" value="APC_su15/mnd2"/>
</dbReference>
<feature type="compositionally biased region" description="Acidic residues" evidence="1">
    <location>
        <begin position="245"/>
        <end position="259"/>
    </location>
</feature>
<comment type="caution">
    <text evidence="2">The sequence shown here is derived from an EMBL/GenBank/DDBJ whole genome shotgun (WGS) entry which is preliminary data.</text>
</comment>
<sequence length="383" mass="41810">MLSLPLLPPQPDILPGHLNLRPRSPSPPPNVRQNQQGHRQHPQPHTRHDDKKSTHHRPNPLALLTADESAIHARKHAIRYFGSYWIRPPGIPKTLQAMNEEMAELAEQEELMRQEQNMRDLQARQQAEEARANAEAGGEEEEGERNLDDEIPDADGDGEEGSDEEEDEGSEEEGDGQGEVTFNEESMVEGSRVMDEQQLQRRDALREEAELTGAARDEEDLGVEMERDLDDSVPEAGSYQHTDTEVEDSTSDDAGDDDDSPLRDSFAASARRPAQPQQAQQQAPPAPSSSARRQNLRSSTRSQAQQPQRGQLPFGAADNATTPANSGGNASMQDGFRAAAGPDASLARSPGSLNLSSSIIESSFVSSSPVMQRGGRGRGRRGG</sequence>
<evidence type="ECO:0000313" key="3">
    <source>
        <dbReference type="Proteomes" id="UP001271007"/>
    </source>
</evidence>
<feature type="compositionally biased region" description="Acidic residues" evidence="1">
    <location>
        <begin position="137"/>
        <end position="176"/>
    </location>
</feature>
<feature type="region of interest" description="Disordered" evidence="1">
    <location>
        <begin position="1"/>
        <end position="58"/>
    </location>
</feature>
<dbReference type="GO" id="GO:0005680">
    <property type="term" value="C:anaphase-promoting complex"/>
    <property type="evidence" value="ECO:0007669"/>
    <property type="project" value="InterPro"/>
</dbReference>
<evidence type="ECO:0000256" key="1">
    <source>
        <dbReference type="SAM" id="MobiDB-lite"/>
    </source>
</evidence>
<feature type="compositionally biased region" description="Low complexity" evidence="1">
    <location>
        <begin position="263"/>
        <end position="293"/>
    </location>
</feature>
<reference evidence="2" key="1">
    <citation type="submission" date="2023-04" db="EMBL/GenBank/DDBJ databases">
        <title>Black Yeasts Isolated from many extreme environments.</title>
        <authorList>
            <person name="Coleine C."/>
            <person name="Stajich J.E."/>
            <person name="Selbmann L."/>
        </authorList>
    </citation>
    <scope>NUCLEOTIDE SEQUENCE</scope>
    <source>
        <strain evidence="2">CCFEE 5312</strain>
    </source>
</reference>
<feature type="region of interest" description="Disordered" evidence="1">
    <location>
        <begin position="115"/>
        <end position="383"/>
    </location>
</feature>
<evidence type="ECO:0000313" key="2">
    <source>
        <dbReference type="EMBL" id="KAK3055077.1"/>
    </source>
</evidence>
<feature type="compositionally biased region" description="Low complexity" evidence="1">
    <location>
        <begin position="352"/>
        <end position="368"/>
    </location>
</feature>
<dbReference type="EMBL" id="JAWDJX010000010">
    <property type="protein sequence ID" value="KAK3055077.1"/>
    <property type="molecule type" value="Genomic_DNA"/>
</dbReference>
<feature type="compositionally biased region" description="Acidic residues" evidence="1">
    <location>
        <begin position="217"/>
        <end position="233"/>
    </location>
</feature>
<evidence type="ECO:0008006" key="4">
    <source>
        <dbReference type="Google" id="ProtNLM"/>
    </source>
</evidence>
<dbReference type="GO" id="GO:0031145">
    <property type="term" value="P:anaphase-promoting complex-dependent catabolic process"/>
    <property type="evidence" value="ECO:0007669"/>
    <property type="project" value="InterPro"/>
</dbReference>
<dbReference type="Pfam" id="PF05841">
    <property type="entry name" value="Apc15p"/>
    <property type="match status" value="1"/>
</dbReference>
<dbReference type="AlphaFoldDB" id="A0AAJ0DJI7"/>
<feature type="compositionally biased region" description="Low complexity" evidence="1">
    <location>
        <begin position="13"/>
        <end position="23"/>
    </location>
</feature>
<proteinExistence type="predicted"/>
<organism evidence="2 3">
    <name type="scientific">Extremus antarcticus</name>
    <dbReference type="NCBI Taxonomy" id="702011"/>
    <lineage>
        <taxon>Eukaryota</taxon>
        <taxon>Fungi</taxon>
        <taxon>Dikarya</taxon>
        <taxon>Ascomycota</taxon>
        <taxon>Pezizomycotina</taxon>
        <taxon>Dothideomycetes</taxon>
        <taxon>Dothideomycetidae</taxon>
        <taxon>Mycosphaerellales</taxon>
        <taxon>Extremaceae</taxon>
        <taxon>Extremus</taxon>
    </lineage>
</organism>